<dbReference type="PROSITE" id="PS00592">
    <property type="entry name" value="GH9_2"/>
    <property type="match status" value="1"/>
</dbReference>
<dbReference type="InterPro" id="IPR008928">
    <property type="entry name" value="6-hairpin_glycosidase_sf"/>
</dbReference>
<evidence type="ECO:0000256" key="6">
    <source>
        <dbReference type="ARBA" id="ARBA00023295"/>
    </source>
</evidence>
<dbReference type="SUPFAM" id="SSF48208">
    <property type="entry name" value="Six-hairpin glycosidases"/>
    <property type="match status" value="1"/>
</dbReference>
<dbReference type="PANTHER" id="PTHR22298">
    <property type="entry name" value="ENDO-1,4-BETA-GLUCANASE"/>
    <property type="match status" value="1"/>
</dbReference>
<dbReference type="STRING" id="337451.A0A3S3NXS2"/>
<proteinExistence type="inferred from homology"/>
<evidence type="ECO:0000256" key="1">
    <source>
        <dbReference type="ARBA" id="ARBA00000966"/>
    </source>
</evidence>
<evidence type="ECO:0000256" key="7">
    <source>
        <dbReference type="ARBA" id="ARBA00023326"/>
    </source>
</evidence>
<keyword evidence="3 8" id="KW-0378">Hydrolase</keyword>
<dbReference type="GO" id="GO:0030245">
    <property type="term" value="P:cellulose catabolic process"/>
    <property type="evidence" value="ECO:0007669"/>
    <property type="project" value="UniProtKB-KW"/>
</dbReference>
<keyword evidence="12" id="KW-1185">Reference proteome</keyword>
<evidence type="ECO:0000256" key="9">
    <source>
        <dbReference type="RuleBase" id="RU361166"/>
    </source>
</evidence>
<dbReference type="InterPro" id="IPR018221">
    <property type="entry name" value="Glyco_hydro_9_His_AS"/>
</dbReference>
<keyword evidence="7 8" id="KW-0624">Polysaccharide degradation</keyword>
<keyword evidence="9" id="KW-0732">Signal</keyword>
<feature type="signal peptide" evidence="9">
    <location>
        <begin position="1"/>
        <end position="20"/>
    </location>
</feature>
<feature type="active site" evidence="8">
    <location>
        <position position="403"/>
    </location>
</feature>
<evidence type="ECO:0000256" key="3">
    <source>
        <dbReference type="ARBA" id="ARBA00022801"/>
    </source>
</evidence>
<evidence type="ECO:0000256" key="4">
    <source>
        <dbReference type="ARBA" id="ARBA00023001"/>
    </source>
</evidence>
<dbReference type="Gene3D" id="1.50.10.10">
    <property type="match status" value="1"/>
</dbReference>
<accession>A0A3S3NXS2</accession>
<evidence type="ECO:0000259" key="10">
    <source>
        <dbReference type="Pfam" id="PF00759"/>
    </source>
</evidence>
<dbReference type="Proteomes" id="UP000283530">
    <property type="component" value="Unassembled WGS sequence"/>
</dbReference>
<keyword evidence="5 8" id="KW-0119">Carbohydrate metabolism</keyword>
<comment type="catalytic activity">
    <reaction evidence="1 9">
        <text>Endohydrolysis of (1-&gt;4)-beta-D-glucosidic linkages in cellulose, lichenin and cereal beta-D-glucans.</text>
        <dbReference type="EC" id="3.2.1.4"/>
    </reaction>
</comment>
<dbReference type="AlphaFoldDB" id="A0A3S3NXS2"/>
<name>A0A3S3NXS2_9MAGN</name>
<dbReference type="FunFam" id="1.50.10.10:FF:000020">
    <property type="entry name" value="Endoglucanase"/>
    <property type="match status" value="1"/>
</dbReference>
<keyword evidence="4 9" id="KW-0136">Cellulose degradation</keyword>
<feature type="domain" description="Glycoside hydrolase family 9" evidence="10">
    <location>
        <begin position="24"/>
        <end position="477"/>
    </location>
</feature>
<evidence type="ECO:0000256" key="5">
    <source>
        <dbReference type="ARBA" id="ARBA00023277"/>
    </source>
</evidence>
<dbReference type="InterPro" id="IPR012341">
    <property type="entry name" value="6hp_glycosidase-like_sf"/>
</dbReference>
<gene>
    <name evidence="11" type="ORF">CKAN_01775700</name>
</gene>
<dbReference type="EC" id="3.2.1.4" evidence="9"/>
<organism evidence="11 12">
    <name type="scientific">Cinnamomum micranthum f. kanehirae</name>
    <dbReference type="NCBI Taxonomy" id="337451"/>
    <lineage>
        <taxon>Eukaryota</taxon>
        <taxon>Viridiplantae</taxon>
        <taxon>Streptophyta</taxon>
        <taxon>Embryophyta</taxon>
        <taxon>Tracheophyta</taxon>
        <taxon>Spermatophyta</taxon>
        <taxon>Magnoliopsida</taxon>
        <taxon>Magnoliidae</taxon>
        <taxon>Laurales</taxon>
        <taxon>Lauraceae</taxon>
        <taxon>Cinnamomum</taxon>
    </lineage>
</organism>
<evidence type="ECO:0000313" key="12">
    <source>
        <dbReference type="Proteomes" id="UP000283530"/>
    </source>
</evidence>
<evidence type="ECO:0000256" key="8">
    <source>
        <dbReference type="PROSITE-ProRule" id="PRU10059"/>
    </source>
</evidence>
<keyword evidence="6 8" id="KW-0326">Glycosidase</keyword>
<dbReference type="GO" id="GO:0008810">
    <property type="term" value="F:cellulase activity"/>
    <property type="evidence" value="ECO:0007669"/>
    <property type="project" value="UniProtKB-EC"/>
</dbReference>
<dbReference type="OrthoDB" id="10257085at2759"/>
<evidence type="ECO:0000256" key="2">
    <source>
        <dbReference type="ARBA" id="ARBA00007072"/>
    </source>
</evidence>
<comment type="similarity">
    <text evidence="2 8 9">Belongs to the glycosyl hydrolase 9 (cellulase E) family.</text>
</comment>
<dbReference type="EMBL" id="QPKB01000007">
    <property type="protein sequence ID" value="RWR88721.1"/>
    <property type="molecule type" value="Genomic_DNA"/>
</dbReference>
<sequence length="481" mass="52785">MGWVLLCFGLFLLALQKGFASFDYGDALTKSLLYFEAQRSGKLPPDQRVQWRGDSGLNDGSDVKVNLVGGYYDAGDNVKFGFTMAFTVTLLSWSVVEFGTQLSQKNELSHAMDAIKWGTDYMINAHPEPNVFYGEVGDGDSDHACWERPEDMDTPRGSYKIDESKPGSDLAGEAAAAMSAASVVFKESNPSYSSQLLNHAKQLFDFGRTHVGLYQNSITVASKFYPSNGYEDELLWAAAWLYRASGDQVYLDYLSKAGNTGGTRSSFDWQDKFVGAQTLVAKLVLEGKVQNNGVWAQYKSSVEQFICGCLGKGSKNVARTPGGSLYWYPWNDFQYITAALLVNTAYSDYLVAAHANLQCQNGLVQPNDIVTFVKSQVDYILGANPKKMSYMVGFGSNYPQKVHHRGASIISIKKDPAQVTCKGGFNDWFNKNEPNPNVLYGAIVGGPDANDAYNDDRTNFQQAEPCTVNTAPIIGVLAKIA</sequence>
<evidence type="ECO:0000313" key="11">
    <source>
        <dbReference type="EMBL" id="RWR88721.1"/>
    </source>
</evidence>
<feature type="chain" id="PRO_5018381835" description="Endoglucanase" evidence="9">
    <location>
        <begin position="21"/>
        <end position="481"/>
    </location>
</feature>
<dbReference type="InterPro" id="IPR001701">
    <property type="entry name" value="Glyco_hydro_9"/>
</dbReference>
<dbReference type="Pfam" id="PF00759">
    <property type="entry name" value="Glyco_hydro_9"/>
    <property type="match status" value="1"/>
</dbReference>
<reference evidence="11 12" key="1">
    <citation type="journal article" date="2019" name="Nat. Plants">
        <title>Stout camphor tree genome fills gaps in understanding of flowering plant genome evolution.</title>
        <authorList>
            <person name="Chaw S.M."/>
            <person name="Liu Y.C."/>
            <person name="Wu Y.W."/>
            <person name="Wang H.Y."/>
            <person name="Lin C.I."/>
            <person name="Wu C.S."/>
            <person name="Ke H.M."/>
            <person name="Chang L.Y."/>
            <person name="Hsu C.Y."/>
            <person name="Yang H.T."/>
            <person name="Sudianto E."/>
            <person name="Hsu M.H."/>
            <person name="Wu K.P."/>
            <person name="Wang L.N."/>
            <person name="Leebens-Mack J.H."/>
            <person name="Tsai I.J."/>
        </authorList>
    </citation>
    <scope>NUCLEOTIDE SEQUENCE [LARGE SCALE GENOMIC DNA]</scope>
    <source>
        <strain evidence="12">cv. Chaw 1501</strain>
        <tissue evidence="11">Young leaves</tissue>
    </source>
</reference>
<protein>
    <recommendedName>
        <fullName evidence="9">Endoglucanase</fullName>
        <ecNumber evidence="9">3.2.1.4</ecNumber>
    </recommendedName>
</protein>
<comment type="caution">
    <text evidence="11">The sequence shown here is derived from an EMBL/GenBank/DDBJ whole genome shotgun (WGS) entry which is preliminary data.</text>
</comment>